<dbReference type="PANTHER" id="PTHR31157">
    <property type="entry name" value="SCP DOMAIN-CONTAINING PROTEIN"/>
    <property type="match status" value="1"/>
</dbReference>
<gene>
    <name evidence="3" type="ORF">SYNPS1DRAFT_28385</name>
</gene>
<feature type="compositionally biased region" description="Low complexity" evidence="1">
    <location>
        <begin position="666"/>
        <end position="682"/>
    </location>
</feature>
<organism evidence="3 4">
    <name type="scientific">Syncephalis pseudoplumigaleata</name>
    <dbReference type="NCBI Taxonomy" id="1712513"/>
    <lineage>
        <taxon>Eukaryota</taxon>
        <taxon>Fungi</taxon>
        <taxon>Fungi incertae sedis</taxon>
        <taxon>Zoopagomycota</taxon>
        <taxon>Zoopagomycotina</taxon>
        <taxon>Zoopagomycetes</taxon>
        <taxon>Zoopagales</taxon>
        <taxon>Piptocephalidaceae</taxon>
        <taxon>Syncephalis</taxon>
    </lineage>
</organism>
<feature type="region of interest" description="Disordered" evidence="1">
    <location>
        <begin position="281"/>
        <end position="300"/>
    </location>
</feature>
<dbReference type="InterPro" id="IPR014044">
    <property type="entry name" value="CAP_dom"/>
</dbReference>
<dbReference type="PANTHER" id="PTHR31157:SF1">
    <property type="entry name" value="SCP DOMAIN-CONTAINING PROTEIN"/>
    <property type="match status" value="1"/>
</dbReference>
<feature type="domain" description="SCP" evidence="2">
    <location>
        <begin position="158"/>
        <end position="275"/>
    </location>
</feature>
<feature type="domain" description="SCP" evidence="2">
    <location>
        <begin position="311"/>
        <end position="428"/>
    </location>
</feature>
<feature type="domain" description="SCP" evidence="2">
    <location>
        <begin position="476"/>
        <end position="593"/>
    </location>
</feature>
<dbReference type="Proteomes" id="UP000278143">
    <property type="component" value="Unassembled WGS sequence"/>
</dbReference>
<dbReference type="Pfam" id="PF00188">
    <property type="entry name" value="CAP"/>
    <property type="match status" value="4"/>
</dbReference>
<evidence type="ECO:0000313" key="3">
    <source>
        <dbReference type="EMBL" id="RKP25895.1"/>
    </source>
</evidence>
<evidence type="ECO:0000259" key="2">
    <source>
        <dbReference type="Pfam" id="PF00188"/>
    </source>
</evidence>
<dbReference type="SUPFAM" id="SSF55797">
    <property type="entry name" value="PR-1-like"/>
    <property type="match status" value="4"/>
</dbReference>
<dbReference type="Gene3D" id="3.40.33.10">
    <property type="entry name" value="CAP"/>
    <property type="match status" value="4"/>
</dbReference>
<feature type="compositionally biased region" description="Low complexity" evidence="1">
    <location>
        <begin position="713"/>
        <end position="728"/>
    </location>
</feature>
<dbReference type="InterPro" id="IPR035940">
    <property type="entry name" value="CAP_sf"/>
</dbReference>
<feature type="region of interest" description="Disordered" evidence="1">
    <location>
        <begin position="630"/>
        <end position="741"/>
    </location>
</feature>
<name>A0A4P9Z0U3_9FUNG</name>
<keyword evidence="4" id="KW-1185">Reference proteome</keyword>
<dbReference type="AlphaFoldDB" id="A0A4P9Z0U3"/>
<reference evidence="4" key="1">
    <citation type="journal article" date="2018" name="Nat. Microbiol.">
        <title>Leveraging single-cell genomics to expand the fungal tree of life.</title>
        <authorList>
            <person name="Ahrendt S.R."/>
            <person name="Quandt C.A."/>
            <person name="Ciobanu D."/>
            <person name="Clum A."/>
            <person name="Salamov A."/>
            <person name="Andreopoulos B."/>
            <person name="Cheng J.F."/>
            <person name="Woyke T."/>
            <person name="Pelin A."/>
            <person name="Henrissat B."/>
            <person name="Reynolds N.K."/>
            <person name="Benny G.L."/>
            <person name="Smith M.E."/>
            <person name="James T.Y."/>
            <person name="Grigoriev I.V."/>
        </authorList>
    </citation>
    <scope>NUCLEOTIDE SEQUENCE [LARGE SCALE GENOMIC DNA]</scope>
    <source>
        <strain evidence="4">Benny S71-1</strain>
    </source>
</reference>
<dbReference type="CDD" id="cd05379">
    <property type="entry name" value="CAP_bacterial"/>
    <property type="match status" value="4"/>
</dbReference>
<dbReference type="OrthoDB" id="568194at2759"/>
<feature type="domain" description="SCP" evidence="2">
    <location>
        <begin position="5"/>
        <end position="122"/>
    </location>
</feature>
<evidence type="ECO:0000313" key="4">
    <source>
        <dbReference type="Proteomes" id="UP000278143"/>
    </source>
</evidence>
<dbReference type="EMBL" id="KZ989580">
    <property type="protein sequence ID" value="RKP25895.1"/>
    <property type="molecule type" value="Genomic_DNA"/>
</dbReference>
<sequence length="758" mass="82165">MSRMLQLVNEERARHDKPALLWDTYLAKAARAHSDAQASANKMGHQMAGEADLRARVKDVSPEGHWTTWAENVGAGSASEETMMRSWINSPSHHKNILGAHTHFAAEMATSAQGKVFWTQVFANDGTVCPEDGKPLKGHQHSQPAHQTTKHASIERMLQLVNEERARHGLRALHVDACLVRAAQAHSDRQGQAATMTHRLPGEPDLITRVTEASDGKLWVGWAENVGFGSRKEDVMMENWMNSPSHRENILEDYTHFGAAMSIGVDNKPYWTQVFANDGSAQAAEDSLPSPPLSPLPHEEAPAEEQLQAVLALVNEERAKAKLAPLALDACLTRAAQLHSEAQACAGKMSHQLPDEADLVARVNAVTAAGKQWAAWAENVAFGNDNERVVMSMWMNSPQHRGNILGRYSHLGIGIAHRDGKPYWTQVFGTRSEPAHKDSAAVETVIKYVSTGSRHRPSHSATLTPSGMAAKMNAVLELVNSERTKHGKGKLVYDARLAQAAHDHCMEQACAGQMSHQLPGEPDLVTRIDAVSKGRRWLAWAENVGFGSADEKVIMDVWLKSAQHRNNILGDYTHFGVAMANDASGKPYWTQLFAQLDDPAARPSGDSNDNGEYSDEFYVTTVTTTTAAANTTTSSSTVRSPSHQHSKRGSRIVTHTVERIDSTGGAASHCSSAASSVASSPSPITPVAEHVSEARKPSSNPLKRLSLKMARGSIKSSSSSTNSSTITTAGKPASSPKQPAVKQLFKSIFGSISSSDRR</sequence>
<evidence type="ECO:0000256" key="1">
    <source>
        <dbReference type="SAM" id="MobiDB-lite"/>
    </source>
</evidence>
<protein>
    <recommendedName>
        <fullName evidence="2">SCP domain-containing protein</fullName>
    </recommendedName>
</protein>
<proteinExistence type="predicted"/>
<accession>A0A4P9Z0U3</accession>